<name>A0A221UTA2_9FLAO</name>
<dbReference type="STRING" id="616991.GCA_000733925_04221"/>
<accession>A0A221UTA2</accession>
<protein>
    <recommendedName>
        <fullName evidence="3">Lumazine-binding protein</fullName>
    </recommendedName>
</protein>
<reference evidence="1 2" key="1">
    <citation type="submission" date="2017-07" db="EMBL/GenBank/DDBJ databases">
        <title>Genome Sequence of Arenibacter algicola Strain SMS7 Isolated from a culture of the Diatom Skeletonema marinoi.</title>
        <authorList>
            <person name="Topel M."/>
            <person name="Pinder M.I.M."/>
            <person name="Johansson O.N."/>
            <person name="Kourtchenko O."/>
            <person name="Godhe A."/>
            <person name="Clarke A.K."/>
        </authorList>
    </citation>
    <scope>NUCLEOTIDE SEQUENCE [LARGE SCALE GENOMIC DNA]</scope>
    <source>
        <strain evidence="1 2">SMS7</strain>
    </source>
</reference>
<dbReference type="AlphaFoldDB" id="A0A221UTA2"/>
<dbReference type="EMBL" id="CP022515">
    <property type="protein sequence ID" value="ASO04584.1"/>
    <property type="molecule type" value="Genomic_DNA"/>
</dbReference>
<evidence type="ECO:0008006" key="3">
    <source>
        <dbReference type="Google" id="ProtNLM"/>
    </source>
</evidence>
<gene>
    <name evidence="1" type="ORF">AREALGSMS7_01109</name>
</gene>
<evidence type="ECO:0000313" key="2">
    <source>
        <dbReference type="Proteomes" id="UP000204551"/>
    </source>
</evidence>
<dbReference type="KEGG" id="aalg:AREALGSMS7_01109"/>
<sequence length="120" mass="13431">MKTLITSILAFLLIACSNKQDLSHTETVKIVVESFYAKDNTTLKKHTTSDGYSGLIMIQNLVPDEEKGAKVEILDEAIEGDLAWVKYNTSYDKNPGVFKLIKENGHWKVTSKGPREKGPF</sequence>
<evidence type="ECO:0000313" key="1">
    <source>
        <dbReference type="EMBL" id="ASO04584.1"/>
    </source>
</evidence>
<dbReference type="PROSITE" id="PS51257">
    <property type="entry name" value="PROKAR_LIPOPROTEIN"/>
    <property type="match status" value="1"/>
</dbReference>
<organism evidence="1 2">
    <name type="scientific">Arenibacter algicola</name>
    <dbReference type="NCBI Taxonomy" id="616991"/>
    <lineage>
        <taxon>Bacteria</taxon>
        <taxon>Pseudomonadati</taxon>
        <taxon>Bacteroidota</taxon>
        <taxon>Flavobacteriia</taxon>
        <taxon>Flavobacteriales</taxon>
        <taxon>Flavobacteriaceae</taxon>
        <taxon>Arenibacter</taxon>
    </lineage>
</organism>
<proteinExistence type="predicted"/>
<dbReference type="Proteomes" id="UP000204551">
    <property type="component" value="Chromosome"/>
</dbReference>
<dbReference type="eggNOG" id="ENOG5030J5I">
    <property type="taxonomic scope" value="Bacteria"/>
</dbReference>
<dbReference type="RefSeq" id="WP_031445827.1">
    <property type="nucleotide sequence ID" value="NZ_CP022515.1"/>
</dbReference>